<gene>
    <name evidence="1" type="ORF">F2Y36_11465</name>
    <name evidence="2" type="ORF">NXW23_18365</name>
</gene>
<dbReference type="Proteomes" id="UP000475905">
    <property type="component" value="Unassembled WGS sequence"/>
</dbReference>
<evidence type="ECO:0000313" key="2">
    <source>
        <dbReference type="EMBL" id="UVQ96254.1"/>
    </source>
</evidence>
<accession>A0A415SM97</accession>
<dbReference type="EMBL" id="VVYP01000013">
    <property type="protein sequence ID" value="KAA5463044.1"/>
    <property type="molecule type" value="Genomic_DNA"/>
</dbReference>
<proteinExistence type="predicted"/>
<evidence type="ECO:0000313" key="3">
    <source>
        <dbReference type="Proteomes" id="UP000475905"/>
    </source>
</evidence>
<organism evidence="1 3">
    <name type="scientific">Bacteroides caccae</name>
    <dbReference type="NCBI Taxonomy" id="47678"/>
    <lineage>
        <taxon>Bacteria</taxon>
        <taxon>Pseudomonadati</taxon>
        <taxon>Bacteroidota</taxon>
        <taxon>Bacteroidia</taxon>
        <taxon>Bacteroidales</taxon>
        <taxon>Bacteroidaceae</taxon>
        <taxon>Bacteroides</taxon>
    </lineage>
</organism>
<sequence length="108" mass="12825">MPFTYQEILEEVLPVYHQNPERFMRFYHAVNNILAAIPEGSSIRIDEHCKPASRDLFIKIAAMYIIEETTRKDVLDDFLEFSDDYSAIRHVPKVVPAVNWHHFYSNRR</sequence>
<dbReference type="AlphaFoldDB" id="A0A415SM97"/>
<name>A0A415SM97_9BACE</name>
<reference evidence="2" key="2">
    <citation type="submission" date="2022-08" db="EMBL/GenBank/DDBJ databases">
        <title>Genome Sequencing of Bacteroides fragilis Group Isolates with Nanopore Technology.</title>
        <authorList>
            <person name="Tisza M.J."/>
            <person name="Smith D."/>
            <person name="Dekker J.P."/>
        </authorList>
    </citation>
    <scope>NUCLEOTIDE SEQUENCE</scope>
    <source>
        <strain evidence="2">BFG-474</strain>
    </source>
</reference>
<dbReference type="RefSeq" id="WP_122350901.1">
    <property type="nucleotide sequence ID" value="NZ_CAXSJX010000002.1"/>
</dbReference>
<evidence type="ECO:0000313" key="1">
    <source>
        <dbReference type="EMBL" id="KAA5463044.1"/>
    </source>
</evidence>
<protein>
    <submittedName>
        <fullName evidence="1">Uncharacterized protein</fullName>
    </submittedName>
</protein>
<dbReference type="Proteomes" id="UP001060260">
    <property type="component" value="Chromosome"/>
</dbReference>
<reference evidence="1 3" key="1">
    <citation type="journal article" date="2019" name="Nat. Med.">
        <title>A library of human gut bacterial isolates paired with longitudinal multiomics data enables mechanistic microbiome research.</title>
        <authorList>
            <person name="Poyet M."/>
            <person name="Groussin M."/>
            <person name="Gibbons S.M."/>
            <person name="Avila-Pacheco J."/>
            <person name="Jiang X."/>
            <person name="Kearney S.M."/>
            <person name="Perrotta A.R."/>
            <person name="Berdy B."/>
            <person name="Zhao S."/>
            <person name="Lieberman T.D."/>
            <person name="Swanson P.K."/>
            <person name="Smith M."/>
            <person name="Roesemann S."/>
            <person name="Alexander J.E."/>
            <person name="Rich S.A."/>
            <person name="Livny J."/>
            <person name="Vlamakis H."/>
            <person name="Clish C."/>
            <person name="Bullock K."/>
            <person name="Deik A."/>
            <person name="Scott J."/>
            <person name="Pierce K.A."/>
            <person name="Xavier R.J."/>
            <person name="Alm E.J."/>
        </authorList>
    </citation>
    <scope>NUCLEOTIDE SEQUENCE [LARGE SCALE GENOMIC DNA]</scope>
    <source>
        <strain evidence="1 3">BIOML-A31</strain>
    </source>
</reference>
<dbReference type="EMBL" id="CP103166">
    <property type="protein sequence ID" value="UVQ96254.1"/>
    <property type="molecule type" value="Genomic_DNA"/>
</dbReference>